<protein>
    <submittedName>
        <fullName evidence="1">Uncharacterized protein</fullName>
    </submittedName>
</protein>
<reference evidence="1 2" key="1">
    <citation type="journal article" date="2016" name="Nat. Commun.">
        <title>Thousands of microbial genomes shed light on interconnected biogeochemical processes in an aquifer system.</title>
        <authorList>
            <person name="Anantharaman K."/>
            <person name="Brown C.T."/>
            <person name="Hug L.A."/>
            <person name="Sharon I."/>
            <person name="Castelle C.J."/>
            <person name="Probst A.J."/>
            <person name="Thomas B.C."/>
            <person name="Singh A."/>
            <person name="Wilkins M.J."/>
            <person name="Karaoz U."/>
            <person name="Brodie E.L."/>
            <person name="Williams K.H."/>
            <person name="Hubbard S.S."/>
            <person name="Banfield J.F."/>
        </authorList>
    </citation>
    <scope>NUCLEOTIDE SEQUENCE [LARGE SCALE GENOMIC DNA]</scope>
</reference>
<organism evidence="1 2">
    <name type="scientific">Candidatus Muproteobacteria bacterium RIFCSPLOWO2_01_FULL_60_18</name>
    <dbReference type="NCBI Taxonomy" id="1817768"/>
    <lineage>
        <taxon>Bacteria</taxon>
        <taxon>Pseudomonadati</taxon>
        <taxon>Pseudomonadota</taxon>
        <taxon>Candidatus Muproteobacteria</taxon>
    </lineage>
</organism>
<dbReference type="AlphaFoldDB" id="A0A1F6U3P4"/>
<dbReference type="STRING" id="1817768.A3A87_08205"/>
<evidence type="ECO:0000313" key="1">
    <source>
        <dbReference type="EMBL" id="OGI51991.1"/>
    </source>
</evidence>
<accession>A0A1F6U3P4</accession>
<proteinExistence type="predicted"/>
<name>A0A1F6U3P4_9PROT</name>
<dbReference type="Proteomes" id="UP000179037">
    <property type="component" value="Unassembled WGS sequence"/>
</dbReference>
<gene>
    <name evidence="1" type="ORF">A3A87_08205</name>
</gene>
<dbReference type="EMBL" id="MFTC01000028">
    <property type="protein sequence ID" value="OGI51991.1"/>
    <property type="molecule type" value="Genomic_DNA"/>
</dbReference>
<sequence length="137" mass="15599">MIVEETFYRPPELSREPRTLPAETYNLAHVLLKRAATGCLFVPIRSMQFLAILDGEEFIFVDREGRRMIELAWQHFAPQGRGSLEEPVSYEAVYYSPAAAEIMRQIQGELHKALRDLEQKSMPGGRARVIPLNGKSP</sequence>
<comment type="caution">
    <text evidence="1">The sequence shown here is derived from an EMBL/GenBank/DDBJ whole genome shotgun (WGS) entry which is preliminary data.</text>
</comment>
<evidence type="ECO:0000313" key="2">
    <source>
        <dbReference type="Proteomes" id="UP000179037"/>
    </source>
</evidence>